<proteinExistence type="predicted"/>
<evidence type="ECO:0000256" key="1">
    <source>
        <dbReference type="SAM" id="Phobius"/>
    </source>
</evidence>
<sequence length="170" mass="19426">MLTDLQQLLNSIGQYVVLAYIAIWLFYIFTFRRLDSSVITLTCVMIFSMIMNELTPYLYDFAVSHKGVLSKAVWHLSFVAFNLIAMAVIRGTHQKFKLHTSKLTLLAIMFFAIQSGIQLVRLLEKVLFETNVLSKLYTLGITSVNIMFVFLGAICIINAFKERKTIAKDI</sequence>
<dbReference type="Proteomes" id="UP000307362">
    <property type="component" value="Unassembled WGS sequence"/>
</dbReference>
<dbReference type="AlphaFoldDB" id="A0A5S3YYR9"/>
<feature type="transmembrane region" description="Helical" evidence="1">
    <location>
        <begin position="12"/>
        <end position="31"/>
    </location>
</feature>
<accession>A0A5S3YYR9</accession>
<dbReference type="OrthoDB" id="6306112at2"/>
<reference evidence="3" key="2">
    <citation type="submission" date="2019-06" db="EMBL/GenBank/DDBJ databases">
        <title>Co-occurence of chitin degradation, pigmentation and bioactivity in marine Pseudoalteromonas.</title>
        <authorList>
            <person name="Sonnenschein E.C."/>
            <person name="Bech P.K."/>
        </authorList>
    </citation>
    <scope>NUCLEOTIDE SEQUENCE [LARGE SCALE GENOMIC DNA]</scope>
    <source>
        <strain evidence="3">S1189</strain>
    </source>
</reference>
<keyword evidence="1" id="KW-1133">Transmembrane helix</keyword>
<feature type="transmembrane region" description="Helical" evidence="1">
    <location>
        <begin position="71"/>
        <end position="91"/>
    </location>
</feature>
<comment type="caution">
    <text evidence="2">The sequence shown here is derived from an EMBL/GenBank/DDBJ whole genome shotgun (WGS) entry which is preliminary data.</text>
</comment>
<feature type="transmembrane region" description="Helical" evidence="1">
    <location>
        <begin position="136"/>
        <end position="160"/>
    </location>
</feature>
<organism evidence="2 3">
    <name type="scientific">Pseudoalteromonas phenolica</name>
    <dbReference type="NCBI Taxonomy" id="161398"/>
    <lineage>
        <taxon>Bacteria</taxon>
        <taxon>Pseudomonadati</taxon>
        <taxon>Pseudomonadota</taxon>
        <taxon>Gammaproteobacteria</taxon>
        <taxon>Alteromonadales</taxon>
        <taxon>Pseudoalteromonadaceae</taxon>
        <taxon>Pseudoalteromonas</taxon>
    </lineage>
</organism>
<name>A0A5S3YYR9_9GAMM</name>
<gene>
    <name evidence="2" type="ORF">CWB73_00390</name>
</gene>
<feature type="transmembrane region" description="Helical" evidence="1">
    <location>
        <begin position="38"/>
        <end position="59"/>
    </location>
</feature>
<keyword evidence="1" id="KW-0812">Transmembrane</keyword>
<evidence type="ECO:0000313" key="3">
    <source>
        <dbReference type="Proteomes" id="UP000307362"/>
    </source>
</evidence>
<feature type="transmembrane region" description="Helical" evidence="1">
    <location>
        <begin position="103"/>
        <end position="124"/>
    </location>
</feature>
<evidence type="ECO:0000313" key="2">
    <source>
        <dbReference type="EMBL" id="TMP84160.1"/>
    </source>
</evidence>
<keyword evidence="1" id="KW-0472">Membrane</keyword>
<reference evidence="2 3" key="1">
    <citation type="submission" date="2017-12" db="EMBL/GenBank/DDBJ databases">
        <authorList>
            <person name="Paulsen S."/>
            <person name="Gram L.K."/>
        </authorList>
    </citation>
    <scope>NUCLEOTIDE SEQUENCE [LARGE SCALE GENOMIC DNA]</scope>
    <source>
        <strain evidence="2 3">S1189</strain>
    </source>
</reference>
<dbReference type="RefSeq" id="WP_138565936.1">
    <property type="nucleotide sequence ID" value="NZ_PNCM01000002.1"/>
</dbReference>
<protein>
    <submittedName>
        <fullName evidence="2">Uncharacterized protein</fullName>
    </submittedName>
</protein>
<dbReference type="EMBL" id="PNCM01000002">
    <property type="protein sequence ID" value="TMP84160.1"/>
    <property type="molecule type" value="Genomic_DNA"/>
</dbReference>